<dbReference type="Proteomes" id="UP001163046">
    <property type="component" value="Unassembled WGS sequence"/>
</dbReference>
<gene>
    <name evidence="2" type="ORF">OS493_026499</name>
</gene>
<feature type="region of interest" description="Disordered" evidence="1">
    <location>
        <begin position="1"/>
        <end position="26"/>
    </location>
</feature>
<dbReference type="AlphaFoldDB" id="A0A9X0CIK5"/>
<protein>
    <submittedName>
        <fullName evidence="2">Uncharacterized protein</fullName>
    </submittedName>
</protein>
<accession>A0A9X0CIK5</accession>
<evidence type="ECO:0000313" key="3">
    <source>
        <dbReference type="Proteomes" id="UP001163046"/>
    </source>
</evidence>
<comment type="caution">
    <text evidence="2">The sequence shown here is derived from an EMBL/GenBank/DDBJ whole genome shotgun (WGS) entry which is preliminary data.</text>
</comment>
<name>A0A9X0CIK5_9CNID</name>
<dbReference type="EMBL" id="MU827324">
    <property type="protein sequence ID" value="KAJ7356120.1"/>
    <property type="molecule type" value="Genomic_DNA"/>
</dbReference>
<evidence type="ECO:0000313" key="2">
    <source>
        <dbReference type="EMBL" id="KAJ7356120.1"/>
    </source>
</evidence>
<reference evidence="2" key="1">
    <citation type="submission" date="2023-01" db="EMBL/GenBank/DDBJ databases">
        <title>Genome assembly of the deep-sea coral Lophelia pertusa.</title>
        <authorList>
            <person name="Herrera S."/>
            <person name="Cordes E."/>
        </authorList>
    </citation>
    <scope>NUCLEOTIDE SEQUENCE</scope>
    <source>
        <strain evidence="2">USNM1676648</strain>
        <tissue evidence="2">Polyp</tissue>
    </source>
</reference>
<sequence length="78" mass="8869">MGAVVQQQIKHRISSTRTSSTTKSRLKFCQKTSPQHLTLQKRASQWTSQHLKTIVQMIAIAAETDKDIEEDELNAEKC</sequence>
<evidence type="ECO:0000256" key="1">
    <source>
        <dbReference type="SAM" id="MobiDB-lite"/>
    </source>
</evidence>
<organism evidence="2 3">
    <name type="scientific">Desmophyllum pertusum</name>
    <dbReference type="NCBI Taxonomy" id="174260"/>
    <lineage>
        <taxon>Eukaryota</taxon>
        <taxon>Metazoa</taxon>
        <taxon>Cnidaria</taxon>
        <taxon>Anthozoa</taxon>
        <taxon>Hexacorallia</taxon>
        <taxon>Scleractinia</taxon>
        <taxon>Caryophylliina</taxon>
        <taxon>Caryophylliidae</taxon>
        <taxon>Desmophyllum</taxon>
    </lineage>
</organism>
<keyword evidence="3" id="KW-1185">Reference proteome</keyword>
<proteinExistence type="predicted"/>